<reference evidence="2 3" key="1">
    <citation type="submission" date="2020-08" db="EMBL/GenBank/DDBJ databases">
        <title>Genomic Encyclopedia of Type Strains, Phase IV (KMG-IV): sequencing the most valuable type-strain genomes for metagenomic binning, comparative biology and taxonomic classification.</title>
        <authorList>
            <person name="Goeker M."/>
        </authorList>
    </citation>
    <scope>NUCLEOTIDE SEQUENCE [LARGE SCALE GENOMIC DNA]</scope>
    <source>
        <strain evidence="2 3">DSM 21458</strain>
    </source>
</reference>
<evidence type="ECO:0000313" key="2">
    <source>
        <dbReference type="EMBL" id="MBB6097837.1"/>
    </source>
</evidence>
<feature type="signal peptide" evidence="1">
    <location>
        <begin position="1"/>
        <end position="19"/>
    </location>
</feature>
<dbReference type="RefSeq" id="WP_183985687.1">
    <property type="nucleotide sequence ID" value="NZ_JACHHG010000004.1"/>
</dbReference>
<sequence length="153" mass="15647">MNRKQLLAFTTLFALAAPAAVQVSQAQTTRTQTAQVQATVTGRQLLTLLAVNKGIVRSAEQLNALSATAFTRQFATLAGPLSIAPRILAEALASLNTPLPPILVIQAAVQSATGNTRLTAAQALALAAANPTLIPNTLVAATQTAVTPRGGGQ</sequence>
<gene>
    <name evidence="2" type="ORF">HNR42_001260</name>
</gene>
<evidence type="ECO:0000313" key="3">
    <source>
        <dbReference type="Proteomes" id="UP000569951"/>
    </source>
</evidence>
<dbReference type="AlphaFoldDB" id="A0A841HWR9"/>
<accession>A0A841HWR9</accession>
<protein>
    <submittedName>
        <fullName evidence="2">Uncharacterized protein</fullName>
    </submittedName>
</protein>
<keyword evidence="3" id="KW-1185">Reference proteome</keyword>
<comment type="caution">
    <text evidence="2">The sequence shown here is derived from an EMBL/GenBank/DDBJ whole genome shotgun (WGS) entry which is preliminary data.</text>
</comment>
<keyword evidence="1" id="KW-0732">Signal</keyword>
<evidence type="ECO:0000256" key="1">
    <source>
        <dbReference type="SAM" id="SignalP"/>
    </source>
</evidence>
<proteinExistence type="predicted"/>
<organism evidence="2 3">
    <name type="scientific">Deinobacterium chartae</name>
    <dbReference type="NCBI Taxonomy" id="521158"/>
    <lineage>
        <taxon>Bacteria</taxon>
        <taxon>Thermotogati</taxon>
        <taxon>Deinococcota</taxon>
        <taxon>Deinococci</taxon>
        <taxon>Deinococcales</taxon>
        <taxon>Deinococcaceae</taxon>
        <taxon>Deinobacterium</taxon>
    </lineage>
</organism>
<dbReference type="EMBL" id="JACHHG010000004">
    <property type="protein sequence ID" value="MBB6097837.1"/>
    <property type="molecule type" value="Genomic_DNA"/>
</dbReference>
<name>A0A841HWR9_9DEIO</name>
<feature type="chain" id="PRO_5032412455" evidence="1">
    <location>
        <begin position="20"/>
        <end position="153"/>
    </location>
</feature>
<dbReference type="Proteomes" id="UP000569951">
    <property type="component" value="Unassembled WGS sequence"/>
</dbReference>